<gene>
    <name evidence="3" type="ORF">CR513_15972</name>
</gene>
<protein>
    <recommendedName>
        <fullName evidence="2">Retrotransposon gag domain-containing protein</fullName>
    </recommendedName>
</protein>
<feature type="region of interest" description="Disordered" evidence="1">
    <location>
        <begin position="275"/>
        <end position="300"/>
    </location>
</feature>
<organism evidence="3 4">
    <name type="scientific">Mucuna pruriens</name>
    <name type="common">Velvet bean</name>
    <name type="synonym">Dolichos pruriens</name>
    <dbReference type="NCBI Taxonomy" id="157652"/>
    <lineage>
        <taxon>Eukaryota</taxon>
        <taxon>Viridiplantae</taxon>
        <taxon>Streptophyta</taxon>
        <taxon>Embryophyta</taxon>
        <taxon>Tracheophyta</taxon>
        <taxon>Spermatophyta</taxon>
        <taxon>Magnoliopsida</taxon>
        <taxon>eudicotyledons</taxon>
        <taxon>Gunneridae</taxon>
        <taxon>Pentapetalae</taxon>
        <taxon>rosids</taxon>
        <taxon>fabids</taxon>
        <taxon>Fabales</taxon>
        <taxon>Fabaceae</taxon>
        <taxon>Papilionoideae</taxon>
        <taxon>50 kb inversion clade</taxon>
        <taxon>NPAAA clade</taxon>
        <taxon>indigoferoid/millettioid clade</taxon>
        <taxon>Phaseoleae</taxon>
        <taxon>Mucuna</taxon>
    </lineage>
</organism>
<feature type="domain" description="Retrotransposon gag" evidence="2">
    <location>
        <begin position="164"/>
        <end position="233"/>
    </location>
</feature>
<dbReference type="PANTHER" id="PTHR35046">
    <property type="entry name" value="ZINC KNUCKLE (CCHC-TYPE) FAMILY PROTEIN"/>
    <property type="match status" value="1"/>
</dbReference>
<evidence type="ECO:0000313" key="3">
    <source>
        <dbReference type="EMBL" id="RDY00798.1"/>
    </source>
</evidence>
<keyword evidence="4" id="KW-1185">Reference proteome</keyword>
<dbReference type="Proteomes" id="UP000257109">
    <property type="component" value="Unassembled WGS sequence"/>
</dbReference>
<dbReference type="OrthoDB" id="1731207at2759"/>
<dbReference type="Pfam" id="PF03732">
    <property type="entry name" value="Retrotrans_gag"/>
    <property type="match status" value="1"/>
</dbReference>
<feature type="compositionally biased region" description="Polar residues" evidence="1">
    <location>
        <begin position="288"/>
        <end position="298"/>
    </location>
</feature>
<feature type="non-terminal residue" evidence="3">
    <location>
        <position position="1"/>
    </location>
</feature>
<accession>A0A371HDC6</accession>
<dbReference type="PANTHER" id="PTHR35046:SF9">
    <property type="entry name" value="RNA-DIRECTED DNA POLYMERASE"/>
    <property type="match status" value="1"/>
</dbReference>
<reference evidence="3" key="1">
    <citation type="submission" date="2018-05" db="EMBL/GenBank/DDBJ databases">
        <title>Draft genome of Mucuna pruriens seed.</title>
        <authorList>
            <person name="Nnadi N.E."/>
            <person name="Vos R."/>
            <person name="Hasami M.H."/>
            <person name="Devisetty U.K."/>
            <person name="Aguiy J.C."/>
        </authorList>
    </citation>
    <scope>NUCLEOTIDE SEQUENCE [LARGE SCALE GENOMIC DNA]</scope>
    <source>
        <strain evidence="3">JCA_2017</strain>
    </source>
</reference>
<evidence type="ECO:0000313" key="4">
    <source>
        <dbReference type="Proteomes" id="UP000257109"/>
    </source>
</evidence>
<dbReference type="AlphaFoldDB" id="A0A371HDC6"/>
<name>A0A371HDC6_MUCPR</name>
<comment type="caution">
    <text evidence="3">The sequence shown here is derived from an EMBL/GenBank/DDBJ whole genome shotgun (WGS) entry which is preliminary data.</text>
</comment>
<dbReference type="EMBL" id="QJKJ01002903">
    <property type="protein sequence ID" value="RDY00798.1"/>
    <property type="molecule type" value="Genomic_DNA"/>
</dbReference>
<proteinExistence type="predicted"/>
<sequence>MDSTSDNPSRFYPRTTTIMSQKAQLKLELQKIRESEERNDLIDEWKIKKFWRDIDKKERKILLIHESEESYKEEGRYKESTFRARRNRENEGSKEVDEVKVKISLFLGESNSNHYLEWEMKLEKIFSCHNFDDKKKKIRWPPLIWRICTCMMEPCATRRRRPTVNTSADLKRELRDRFVPTYYARDLHIKLQRFYQCSKSVKDYYKEMKIGLSKAQLVETQETIMARFLHGLNKDIQDVVELHNCFSLEEFIHQTTKKVLKQVLVGEIGKETSLREKKSQKKGSGEKITSTENDTNGEFSLHKGDLLTMRRLLGSIIEEETKS</sequence>
<dbReference type="InterPro" id="IPR005162">
    <property type="entry name" value="Retrotrans_gag_dom"/>
</dbReference>
<evidence type="ECO:0000256" key="1">
    <source>
        <dbReference type="SAM" id="MobiDB-lite"/>
    </source>
</evidence>
<evidence type="ECO:0000259" key="2">
    <source>
        <dbReference type="Pfam" id="PF03732"/>
    </source>
</evidence>